<evidence type="ECO:0000313" key="2">
    <source>
        <dbReference type="Proteomes" id="UP000692954"/>
    </source>
</evidence>
<dbReference type="AlphaFoldDB" id="A0A8S1RLL2"/>
<name>A0A8S1RLL2_9CILI</name>
<gene>
    <name evidence="1" type="ORF">PSON_ATCC_30995.1.T2070009</name>
</gene>
<dbReference type="Proteomes" id="UP000692954">
    <property type="component" value="Unassembled WGS sequence"/>
</dbReference>
<organism evidence="1 2">
    <name type="scientific">Paramecium sonneborni</name>
    <dbReference type="NCBI Taxonomy" id="65129"/>
    <lineage>
        <taxon>Eukaryota</taxon>
        <taxon>Sar</taxon>
        <taxon>Alveolata</taxon>
        <taxon>Ciliophora</taxon>
        <taxon>Intramacronucleata</taxon>
        <taxon>Oligohymenophorea</taxon>
        <taxon>Peniculida</taxon>
        <taxon>Parameciidae</taxon>
        <taxon>Paramecium</taxon>
    </lineage>
</organism>
<protein>
    <recommendedName>
        <fullName evidence="3">MORN repeat protein</fullName>
    </recommendedName>
</protein>
<proteinExistence type="predicted"/>
<sequence>MNFTNENSLSNWKEKTIKKVVYYYREENVEKITIQIKFTSGYQIIYSDDRGILRIVQVDRVLENPQIFNNMNQIEYLSWQSYYSQNKKNICKWIVSWDQRVLKNVGGYYSVGKKHGLWVDLFLNFWNQERVFEIGEYYNGLRIGKWNFFKDGQKIGGGFYSIDGQKQGKWIELDQGFYFRKQVKYNGEYNQNGKKVGRWDILYKQNTEPFKLMYIFNIFKGCSGGGIYNQEGNQQKIGKWVELYERFDIYAQITYNGQYNMNDMKVGRWDSMNINKCKYDLIKEYYICLFSGGGVYNQEGEQRKFGKWTELDEDFKETHNGVYNQEGMKVGRWDIMQYDSENKNIKQLVADRMIQKEIRRRLAIGQNFIMKNKSFLLVKII</sequence>
<evidence type="ECO:0008006" key="3">
    <source>
        <dbReference type="Google" id="ProtNLM"/>
    </source>
</evidence>
<comment type="caution">
    <text evidence="1">The sequence shown here is derived from an EMBL/GenBank/DDBJ whole genome shotgun (WGS) entry which is preliminary data.</text>
</comment>
<dbReference type="EMBL" id="CAJJDN010000207">
    <property type="protein sequence ID" value="CAD8129088.1"/>
    <property type="molecule type" value="Genomic_DNA"/>
</dbReference>
<keyword evidence="2" id="KW-1185">Reference proteome</keyword>
<reference evidence="1" key="1">
    <citation type="submission" date="2021-01" db="EMBL/GenBank/DDBJ databases">
        <authorList>
            <consortium name="Genoscope - CEA"/>
            <person name="William W."/>
        </authorList>
    </citation>
    <scope>NUCLEOTIDE SEQUENCE</scope>
</reference>
<accession>A0A8S1RLL2</accession>
<dbReference type="PANTHER" id="PTHR33706:SF1">
    <property type="entry name" value="TPR REPEAT PROTEIN"/>
    <property type="match status" value="1"/>
</dbReference>
<dbReference type="PANTHER" id="PTHR33706">
    <property type="entry name" value="MORN VARIANT REPEAT PROTEIN"/>
    <property type="match status" value="1"/>
</dbReference>
<evidence type="ECO:0000313" key="1">
    <source>
        <dbReference type="EMBL" id="CAD8129088.1"/>
    </source>
</evidence>